<feature type="chain" id="PRO_5047277162" evidence="2">
    <location>
        <begin position="22"/>
        <end position="516"/>
    </location>
</feature>
<dbReference type="PROSITE" id="PS51783">
    <property type="entry name" value="PH_BEACH"/>
    <property type="match status" value="1"/>
</dbReference>
<protein>
    <submittedName>
        <fullName evidence="7">Uncharacterized protein LOC102806003</fullName>
    </submittedName>
</protein>
<evidence type="ECO:0000313" key="6">
    <source>
        <dbReference type="Proteomes" id="UP000694865"/>
    </source>
</evidence>
<dbReference type="Pfam" id="PF13410">
    <property type="entry name" value="GST_C_2"/>
    <property type="match status" value="1"/>
</dbReference>
<accession>A0ABM0M8V8</accession>
<feature type="domain" description="GST N-terminal" evidence="3">
    <location>
        <begin position="243"/>
        <end position="324"/>
    </location>
</feature>
<gene>
    <name evidence="7" type="primary">LOC102806003</name>
</gene>
<evidence type="ECO:0000256" key="1">
    <source>
        <dbReference type="ARBA" id="ARBA00007409"/>
    </source>
</evidence>
<dbReference type="SUPFAM" id="SSF52833">
    <property type="entry name" value="Thioredoxin-like"/>
    <property type="match status" value="1"/>
</dbReference>
<evidence type="ECO:0000259" key="3">
    <source>
        <dbReference type="PROSITE" id="PS50404"/>
    </source>
</evidence>
<feature type="domain" description="BEACH-type PH" evidence="5">
    <location>
        <begin position="193"/>
        <end position="291"/>
    </location>
</feature>
<evidence type="ECO:0000256" key="2">
    <source>
        <dbReference type="SAM" id="SignalP"/>
    </source>
</evidence>
<feature type="signal peptide" evidence="2">
    <location>
        <begin position="1"/>
        <end position="21"/>
    </location>
</feature>
<dbReference type="RefSeq" id="XP_006816449.1">
    <property type="nucleotide sequence ID" value="XM_006816386.1"/>
</dbReference>
<comment type="similarity">
    <text evidence="1">Belongs to the GST superfamily.</text>
</comment>
<dbReference type="SUPFAM" id="SSF47616">
    <property type="entry name" value="GST C-terminal domain-like"/>
    <property type="match status" value="1"/>
</dbReference>
<dbReference type="PROSITE" id="PS50405">
    <property type="entry name" value="GST_CTER"/>
    <property type="match status" value="1"/>
</dbReference>
<dbReference type="SUPFAM" id="SSF50729">
    <property type="entry name" value="PH domain-like"/>
    <property type="match status" value="1"/>
</dbReference>
<dbReference type="PANTHER" id="PTHR44188">
    <property type="entry name" value="GDAP1, ISOFORM A"/>
    <property type="match status" value="1"/>
</dbReference>
<evidence type="ECO:0000313" key="7">
    <source>
        <dbReference type="RefSeq" id="XP_006816449.1"/>
    </source>
</evidence>
<dbReference type="GeneID" id="102806003"/>
<evidence type="ECO:0000259" key="4">
    <source>
        <dbReference type="PROSITE" id="PS50405"/>
    </source>
</evidence>
<proteinExistence type="inferred from homology"/>
<dbReference type="InterPro" id="IPR010987">
    <property type="entry name" value="Glutathione-S-Trfase_C-like"/>
</dbReference>
<dbReference type="Pfam" id="PF13409">
    <property type="entry name" value="GST_N_2"/>
    <property type="match status" value="1"/>
</dbReference>
<dbReference type="Proteomes" id="UP000694865">
    <property type="component" value="Unplaced"/>
</dbReference>
<keyword evidence="6" id="KW-1185">Reference proteome</keyword>
<evidence type="ECO:0000259" key="5">
    <source>
        <dbReference type="PROSITE" id="PS51783"/>
    </source>
</evidence>
<dbReference type="InterPro" id="IPR004045">
    <property type="entry name" value="Glutathione_S-Trfase_N"/>
</dbReference>
<name>A0ABM0M8V8_SACKO</name>
<sequence length="516" mass="59275">MNVNLVQQFGLLSLLVVSVYPNFIPYTEDDMFDDNFDYFANGCPENTMDCDALTGACFENEKYGGCGTFRECASHICNTCTKYDVSDTCNMLEGVKGLFDDGLSVVGGPNVKDMIVDFGMGPMNAAFTMALNDAGVKYQNLNGKYPKKTLYHKYVSLILWASSLTLADQNSMIATIVQSRQARVSFNTSWLENLYEQIVMETMGDRITPLVTNPGRIMLTSSRLYFQPFNNVEPVPVMKIKLSDIKRVVKRRYLLRQVVRMGLALKNLQYKEHRLSNLLSENVEPWYMRLNPKGEVPTLLHGSTIVCDSGKILRHLDETFTDTAVQLCPNESTDEWRRCKYFLQCNDKFDPRIYTLAAVVLPEITQVKPKNVNFTEDKIKEFRKAKREIVPKLCEKYAEEFPDLKEAYIKKSYAALAAFSAEIPDEAMIRSAISLCEDLLTKFEEDLKKIVEDNQGKPRWLCGNNITIADVYWGETLYRLEELGYDERFWNEGRRPHIQSYYDYVKHTDCFRACHT</sequence>
<dbReference type="Gene3D" id="3.40.30.10">
    <property type="entry name" value="Glutaredoxin"/>
    <property type="match status" value="1"/>
</dbReference>
<keyword evidence="2" id="KW-0732">Signal</keyword>
<dbReference type="InterPro" id="IPR023362">
    <property type="entry name" value="PH-BEACH_dom"/>
</dbReference>
<dbReference type="InterPro" id="IPR036282">
    <property type="entry name" value="Glutathione-S-Trfase_C_sf"/>
</dbReference>
<reference evidence="7" key="1">
    <citation type="submission" date="2025-08" db="UniProtKB">
        <authorList>
            <consortium name="RefSeq"/>
        </authorList>
    </citation>
    <scope>IDENTIFICATION</scope>
    <source>
        <tissue evidence="7">Testes</tissue>
    </source>
</reference>
<dbReference type="PROSITE" id="PS50404">
    <property type="entry name" value="GST_NTER"/>
    <property type="match status" value="1"/>
</dbReference>
<dbReference type="PANTHER" id="PTHR44188:SF1">
    <property type="entry name" value="GDAP1, ISOFORM A"/>
    <property type="match status" value="1"/>
</dbReference>
<dbReference type="InterPro" id="IPR036249">
    <property type="entry name" value="Thioredoxin-like_sf"/>
</dbReference>
<feature type="domain" description="GST C-terminal" evidence="4">
    <location>
        <begin position="383"/>
        <end position="516"/>
    </location>
</feature>
<dbReference type="Gene3D" id="1.20.1050.10">
    <property type="match status" value="1"/>
</dbReference>
<organism evidence="6 7">
    <name type="scientific">Saccoglossus kowalevskii</name>
    <name type="common">Acorn worm</name>
    <dbReference type="NCBI Taxonomy" id="10224"/>
    <lineage>
        <taxon>Eukaryota</taxon>
        <taxon>Metazoa</taxon>
        <taxon>Hemichordata</taxon>
        <taxon>Enteropneusta</taxon>
        <taxon>Harrimaniidae</taxon>
        <taxon>Saccoglossus</taxon>
    </lineage>
</organism>